<reference evidence="6 7" key="1">
    <citation type="submission" date="2021-07" db="EMBL/GenBank/DDBJ databases">
        <title>Paenibacillus radiodurans sp. nov., isolated from the southeastern edge of Tengger Desert.</title>
        <authorList>
            <person name="Zhang G."/>
        </authorList>
    </citation>
    <scope>NUCLEOTIDE SEQUENCE [LARGE SCALE GENOMIC DNA]</scope>
    <source>
        <strain evidence="6 7">DT7-4</strain>
    </source>
</reference>
<sequence length="182" mass="21438">MYQHCVVHKKHSKFPKIRVKDKVQFMGDLKEVNNAQCYEEGVRLFHAVELKWAKQYPRGLATCRSNLPVLLTFYKYPKDISVPNIDAVEKIVYLVVTDYNDQWSQRIIRGFSMEKTKKVFASMYSKRCRAKAPRLRLGYTTQTIYNEFLHSGYTNRLTLPTFCLLLLIFYCISNYSKLSVIQ</sequence>
<evidence type="ECO:0000256" key="4">
    <source>
        <dbReference type="ARBA" id="ARBA00023125"/>
    </source>
</evidence>
<comment type="similarity">
    <text evidence="2">Belongs to the transposase mutator family.</text>
</comment>
<dbReference type="Pfam" id="PF00872">
    <property type="entry name" value="Transposase_mut"/>
    <property type="match status" value="1"/>
</dbReference>
<gene>
    <name evidence="6" type="ORF">K0T92_06195</name>
</gene>
<evidence type="ECO:0000256" key="3">
    <source>
        <dbReference type="ARBA" id="ARBA00022578"/>
    </source>
</evidence>
<keyword evidence="4" id="KW-0238">DNA-binding</keyword>
<evidence type="ECO:0000256" key="2">
    <source>
        <dbReference type="ARBA" id="ARBA00010961"/>
    </source>
</evidence>
<keyword evidence="5" id="KW-0233">DNA recombination</keyword>
<comment type="function">
    <text evidence="1">Required for the transposition of the insertion element.</text>
</comment>
<proteinExistence type="inferred from homology"/>
<dbReference type="InterPro" id="IPR001207">
    <property type="entry name" value="Transposase_mutator"/>
</dbReference>
<evidence type="ECO:0000256" key="5">
    <source>
        <dbReference type="ARBA" id="ARBA00023172"/>
    </source>
</evidence>
<evidence type="ECO:0000256" key="1">
    <source>
        <dbReference type="ARBA" id="ARBA00002190"/>
    </source>
</evidence>
<accession>A0ABS7D3B2</accession>
<dbReference type="EMBL" id="JAHZIJ010000002">
    <property type="protein sequence ID" value="MBW7474328.1"/>
    <property type="molecule type" value="Genomic_DNA"/>
</dbReference>
<keyword evidence="3" id="KW-0815">Transposition</keyword>
<organism evidence="6 7">
    <name type="scientific">Paenibacillus oenotherae</name>
    <dbReference type="NCBI Taxonomy" id="1435645"/>
    <lineage>
        <taxon>Bacteria</taxon>
        <taxon>Bacillati</taxon>
        <taxon>Bacillota</taxon>
        <taxon>Bacilli</taxon>
        <taxon>Bacillales</taxon>
        <taxon>Paenibacillaceae</taxon>
        <taxon>Paenibacillus</taxon>
    </lineage>
</organism>
<comment type="caution">
    <text evidence="6">The sequence shown here is derived from an EMBL/GenBank/DDBJ whole genome shotgun (WGS) entry which is preliminary data.</text>
</comment>
<name>A0ABS7D3B2_9BACL</name>
<keyword evidence="7" id="KW-1185">Reference proteome</keyword>
<protein>
    <submittedName>
        <fullName evidence="6">Transposase</fullName>
    </submittedName>
</protein>
<dbReference type="Proteomes" id="UP000812277">
    <property type="component" value="Unassembled WGS sequence"/>
</dbReference>
<evidence type="ECO:0000313" key="6">
    <source>
        <dbReference type="EMBL" id="MBW7474328.1"/>
    </source>
</evidence>
<evidence type="ECO:0000313" key="7">
    <source>
        <dbReference type="Proteomes" id="UP000812277"/>
    </source>
</evidence>